<dbReference type="Gramene" id="ORUFI11G08450.2">
    <property type="protein sequence ID" value="ORUFI11G08450.2"/>
    <property type="gene ID" value="ORUFI11G08450"/>
</dbReference>
<dbReference type="Proteomes" id="UP000008022">
    <property type="component" value="Unassembled WGS sequence"/>
</dbReference>
<reference evidence="2" key="2">
    <citation type="submission" date="2015-06" db="UniProtKB">
        <authorList>
            <consortium name="EnsemblPlants"/>
        </authorList>
    </citation>
    <scope>IDENTIFICATION</scope>
</reference>
<proteinExistence type="predicted"/>
<keyword evidence="3" id="KW-1185">Reference proteome</keyword>
<dbReference type="EnsemblPlants" id="ORUFI11G08450.2">
    <property type="protein sequence ID" value="ORUFI11G08450.2"/>
    <property type="gene ID" value="ORUFI11G08450"/>
</dbReference>
<evidence type="ECO:0000256" key="1">
    <source>
        <dbReference type="SAM" id="MobiDB-lite"/>
    </source>
</evidence>
<dbReference type="AlphaFoldDB" id="A0A0E0R6B8"/>
<sequence>MLTQPPRRIKPGSEPPKDQLATETGPRLGPIASEFGQPNTEVLPVHTTLFTSPPPPRRRRPRASAIRPYLAAAAAAGWESEGRTRGGRCRRFGYGRPRTCSEFAMYQVIRMQQEQANDDRIPKNTSCHLCKVQERHPFFKKIQKHIN</sequence>
<protein>
    <submittedName>
        <fullName evidence="2">Uncharacterized protein</fullName>
    </submittedName>
</protein>
<name>A0A0E0R6B8_ORYRU</name>
<evidence type="ECO:0000313" key="2">
    <source>
        <dbReference type="EnsemblPlants" id="ORUFI11G08450.2"/>
    </source>
</evidence>
<accession>A0A0E0R6B8</accession>
<dbReference type="HOGENOM" id="CLU_148304_0_0_1"/>
<organism evidence="2 3">
    <name type="scientific">Oryza rufipogon</name>
    <name type="common">Brownbeard rice</name>
    <name type="synonym">Asian wild rice</name>
    <dbReference type="NCBI Taxonomy" id="4529"/>
    <lineage>
        <taxon>Eukaryota</taxon>
        <taxon>Viridiplantae</taxon>
        <taxon>Streptophyta</taxon>
        <taxon>Embryophyta</taxon>
        <taxon>Tracheophyta</taxon>
        <taxon>Spermatophyta</taxon>
        <taxon>Magnoliopsida</taxon>
        <taxon>Liliopsida</taxon>
        <taxon>Poales</taxon>
        <taxon>Poaceae</taxon>
        <taxon>BOP clade</taxon>
        <taxon>Oryzoideae</taxon>
        <taxon>Oryzeae</taxon>
        <taxon>Oryzinae</taxon>
        <taxon>Oryza</taxon>
    </lineage>
</organism>
<evidence type="ECO:0000313" key="3">
    <source>
        <dbReference type="Proteomes" id="UP000008022"/>
    </source>
</evidence>
<reference evidence="3" key="1">
    <citation type="submission" date="2013-06" db="EMBL/GenBank/DDBJ databases">
        <authorList>
            <person name="Zhao Q."/>
        </authorList>
    </citation>
    <scope>NUCLEOTIDE SEQUENCE</scope>
    <source>
        <strain evidence="3">cv. W1943</strain>
    </source>
</reference>
<feature type="region of interest" description="Disordered" evidence="1">
    <location>
        <begin position="1"/>
        <end position="63"/>
    </location>
</feature>